<dbReference type="InterPro" id="IPR022742">
    <property type="entry name" value="Hydrolase_4"/>
</dbReference>
<dbReference type="EMBL" id="CP012328">
    <property type="protein sequence ID" value="AKU79983.1"/>
    <property type="molecule type" value="Genomic_DNA"/>
</dbReference>
<dbReference type="SUPFAM" id="SSF53474">
    <property type="entry name" value="alpha/beta-Hydrolases"/>
    <property type="match status" value="1"/>
</dbReference>
<name>A0A0K1P6R7_9MOLU</name>
<protein>
    <submittedName>
        <fullName evidence="2">Lysophospholipase</fullName>
    </submittedName>
</protein>
<dbReference type="PANTHER" id="PTHR11614">
    <property type="entry name" value="PHOSPHOLIPASE-RELATED"/>
    <property type="match status" value="1"/>
</dbReference>
<proteinExistence type="predicted"/>
<evidence type="ECO:0000259" key="1">
    <source>
        <dbReference type="Pfam" id="PF12146"/>
    </source>
</evidence>
<gene>
    <name evidence="2" type="primary">pldB</name>
    <name evidence="2" type="ORF">STURON_00737</name>
</gene>
<dbReference type="KEGG" id="stur:STURON_00737"/>
<dbReference type="STRING" id="216946.STURO_v1c07340"/>
<dbReference type="OrthoDB" id="9806902at2"/>
<evidence type="ECO:0000313" key="3">
    <source>
        <dbReference type="Proteomes" id="UP000067243"/>
    </source>
</evidence>
<dbReference type="AlphaFoldDB" id="A0A0K1P6R7"/>
<keyword evidence="3" id="KW-1185">Reference proteome</keyword>
<dbReference type="RefSeq" id="WP_075048562.1">
    <property type="nucleotide sequence ID" value="NZ_CP012328.1"/>
</dbReference>
<dbReference type="PATRIC" id="fig|216946.3.peg.766"/>
<evidence type="ECO:0000313" key="2">
    <source>
        <dbReference type="EMBL" id="AKU79983.1"/>
    </source>
</evidence>
<dbReference type="Gene3D" id="3.40.50.1820">
    <property type="entry name" value="alpha/beta hydrolase"/>
    <property type="match status" value="1"/>
</dbReference>
<reference evidence="2 3" key="1">
    <citation type="journal article" date="2015" name="Genome Announc.">
        <title>Complete Genome Sequence of Spiroplasma turonicum Strain Tab4cT, a Parasite of a Horse Fly, Haematopota sp. (Diptera: Tabanidae).</title>
        <authorList>
            <person name="Davis R.E."/>
            <person name="Shao J."/>
            <person name="Zhao Y."/>
            <person name="Gasparich G.E."/>
            <person name="Gaynor B.J."/>
            <person name="Donofrio N."/>
        </authorList>
    </citation>
    <scope>NUCLEOTIDE SEQUENCE [LARGE SCALE GENOMIC DNA]</scope>
    <source>
        <strain evidence="2 3">Tab4c</strain>
    </source>
</reference>
<organism evidence="2 3">
    <name type="scientific">Spiroplasma turonicum</name>
    <dbReference type="NCBI Taxonomy" id="216946"/>
    <lineage>
        <taxon>Bacteria</taxon>
        <taxon>Bacillati</taxon>
        <taxon>Mycoplasmatota</taxon>
        <taxon>Mollicutes</taxon>
        <taxon>Entomoplasmatales</taxon>
        <taxon>Spiroplasmataceae</taxon>
        <taxon>Spiroplasma</taxon>
    </lineage>
</organism>
<dbReference type="InterPro" id="IPR051044">
    <property type="entry name" value="MAG_DAG_Lipase"/>
</dbReference>
<dbReference type="Pfam" id="PF12146">
    <property type="entry name" value="Hydrolase_4"/>
    <property type="match status" value="1"/>
</dbReference>
<sequence length="304" mass="35177">MKEIKLNTYDNELIHTYIFDEVVNPKGIFQIIHGSCGHILFYKDFIKYLNSNNYIVIGFDLRGHGKTCNENNKRFFSEIDGWTKIVNDVKTINDYIRINYKGLKIFVLGHSLGSFVLRGFISKYNSLINGCIMTGTGYYGKWFLKHRKKLATHNQIKYGNYHFDEQVWKISYKPLNKKFEKEGNTGLEWLSINKQNISEAINDPLSGGIFTSAAFKDLFTGLLEIQNTKNIKAINNNLPILILSGVEDSVGDFGKGIIKLNNLYKKYNLNTSYKLYKEMRHDILFENNNKLVYKDILSFINGIK</sequence>
<dbReference type="Proteomes" id="UP000067243">
    <property type="component" value="Chromosome"/>
</dbReference>
<dbReference type="InterPro" id="IPR029058">
    <property type="entry name" value="AB_hydrolase_fold"/>
</dbReference>
<feature type="domain" description="Serine aminopeptidase S33" evidence="1">
    <location>
        <begin position="24"/>
        <end position="287"/>
    </location>
</feature>
<accession>A0A0K1P6R7</accession>